<dbReference type="AlphaFoldDB" id="A0A7R9D7R1"/>
<dbReference type="GO" id="GO:0008017">
    <property type="term" value="F:microtubule binding"/>
    <property type="evidence" value="ECO:0007669"/>
    <property type="project" value="InterPro"/>
</dbReference>
<evidence type="ECO:0000313" key="3">
    <source>
        <dbReference type="EMBL" id="CAD7409544.1"/>
    </source>
</evidence>
<reference evidence="3" key="1">
    <citation type="submission" date="2020-11" db="EMBL/GenBank/DDBJ databases">
        <authorList>
            <person name="Tran Van P."/>
        </authorList>
    </citation>
    <scope>NUCLEOTIDE SEQUENCE</scope>
</reference>
<name>A0A7R9D7R1_TIMCR</name>
<proteinExistence type="predicted"/>
<evidence type="ECO:0000259" key="2">
    <source>
        <dbReference type="Pfam" id="PF13931"/>
    </source>
</evidence>
<dbReference type="Pfam" id="PF13931">
    <property type="entry name" value="Microtub_bind"/>
    <property type="match status" value="1"/>
</dbReference>
<feature type="compositionally biased region" description="Acidic residues" evidence="1">
    <location>
        <begin position="330"/>
        <end position="339"/>
    </location>
</feature>
<gene>
    <name evidence="3" type="ORF">TCEB3V08_LOCUS10072</name>
</gene>
<feature type="region of interest" description="Disordered" evidence="1">
    <location>
        <begin position="320"/>
        <end position="347"/>
    </location>
</feature>
<feature type="domain" description="Kinesin-associated microtubule-binding" evidence="2">
    <location>
        <begin position="223"/>
        <end position="269"/>
    </location>
</feature>
<organism evidence="3">
    <name type="scientific">Timema cristinae</name>
    <name type="common">Walking stick</name>
    <dbReference type="NCBI Taxonomy" id="61476"/>
    <lineage>
        <taxon>Eukaryota</taxon>
        <taxon>Metazoa</taxon>
        <taxon>Ecdysozoa</taxon>
        <taxon>Arthropoda</taxon>
        <taxon>Hexapoda</taxon>
        <taxon>Insecta</taxon>
        <taxon>Pterygota</taxon>
        <taxon>Neoptera</taxon>
        <taxon>Polyneoptera</taxon>
        <taxon>Phasmatodea</taxon>
        <taxon>Timematodea</taxon>
        <taxon>Timematoidea</taxon>
        <taxon>Timematidae</taxon>
        <taxon>Timema</taxon>
    </lineage>
</organism>
<accession>A0A7R9D7R1</accession>
<dbReference type="InterPro" id="IPR025901">
    <property type="entry name" value="Kinesin-assoc_MT-bd_dom"/>
</dbReference>
<protein>
    <recommendedName>
        <fullName evidence="2">Kinesin-associated microtubule-binding domain-containing protein</fullName>
    </recommendedName>
</protein>
<sequence>MSIYLWLERDLNSALTQQIAMLTQLMSNIKAKSDDVAQMAKQAEEEDSGTGQTIEMLSNAIITDLDKSVLNEPDVVERFSQERMEVFTGIEEAVERSSTYMSEAGRYLNDLKNEMVSTLTSGESAWRKHYTHTEQDLRSHLERLGSGLQDELELTAQLADVVSVCANNNEAALERRRHTLTTFVRERQDDIVAECSYVSDWTRRTVAEVQQRAQELDRFLTEDLRKDLPTGQTPKRKEFHYPHQLVATSPHDRILERFRARSEAMMGDTQPMLDLSLETLPGFEQCNELDARELFESDGNDPGYQYLNDDEILHQVIEDNDNGSNVRESDDNEEMDVEEAAGPSHSDTYETFQTAMNWLERQPEGTAIQLMLLKRLRDMAAKKRTSRLVQKTIKDFFTQ</sequence>
<dbReference type="EMBL" id="OC321162">
    <property type="protein sequence ID" value="CAD7409544.1"/>
    <property type="molecule type" value="Genomic_DNA"/>
</dbReference>
<evidence type="ECO:0000256" key="1">
    <source>
        <dbReference type="SAM" id="MobiDB-lite"/>
    </source>
</evidence>